<dbReference type="AntiFam" id="ANF00185">
    <property type="entry name" value="Shadow ORF (opposite ybhD)"/>
</dbReference>
<comment type="caution">
    <text evidence="1">The sequence shown here is derived from an EMBL/GenBank/DDBJ whole genome shotgun (WGS) entry which is preliminary data.</text>
</comment>
<name>A0A645DUU5_9ZZZZ</name>
<reference evidence="1" key="1">
    <citation type="submission" date="2019-08" db="EMBL/GenBank/DDBJ databases">
        <authorList>
            <person name="Kucharzyk K."/>
            <person name="Murdoch R.W."/>
            <person name="Higgins S."/>
            <person name="Loffler F."/>
        </authorList>
    </citation>
    <scope>NUCLEOTIDE SEQUENCE</scope>
</reference>
<protein>
    <submittedName>
        <fullName evidence="1">Uncharacterized protein</fullName>
    </submittedName>
</protein>
<evidence type="ECO:0000313" key="1">
    <source>
        <dbReference type="EMBL" id="MPM93157.1"/>
    </source>
</evidence>
<dbReference type="EMBL" id="VSSQ01039998">
    <property type="protein sequence ID" value="MPM93157.1"/>
    <property type="molecule type" value="Genomic_DNA"/>
</dbReference>
<accession>A0A645DUU5</accession>
<dbReference type="AlphaFoldDB" id="A0A645DUU5"/>
<sequence>MARGGHDAKGQLAARDVIHLGHLSAQQLGLLQNLQSAVIDHLTCVGQLHAPAFAQQQATTEFVLQRLDHLADGGLGHMQGFGRAGEAVLAHDLNEVTQGTQVHDNSFYAWKK</sequence>
<proteinExistence type="predicted"/>
<gene>
    <name evidence="1" type="ORF">SDC9_140293</name>
</gene>
<organism evidence="1">
    <name type="scientific">bioreactor metagenome</name>
    <dbReference type="NCBI Taxonomy" id="1076179"/>
    <lineage>
        <taxon>unclassified sequences</taxon>
        <taxon>metagenomes</taxon>
        <taxon>ecological metagenomes</taxon>
    </lineage>
</organism>